<organism evidence="1 2">
    <name type="scientific">Orchesella dallaii</name>
    <dbReference type="NCBI Taxonomy" id="48710"/>
    <lineage>
        <taxon>Eukaryota</taxon>
        <taxon>Metazoa</taxon>
        <taxon>Ecdysozoa</taxon>
        <taxon>Arthropoda</taxon>
        <taxon>Hexapoda</taxon>
        <taxon>Collembola</taxon>
        <taxon>Entomobryomorpha</taxon>
        <taxon>Entomobryoidea</taxon>
        <taxon>Orchesellidae</taxon>
        <taxon>Orchesellinae</taxon>
        <taxon>Orchesella</taxon>
    </lineage>
</organism>
<evidence type="ECO:0000313" key="1">
    <source>
        <dbReference type="EMBL" id="CAL8119843.1"/>
    </source>
</evidence>
<comment type="caution">
    <text evidence="1">The sequence shown here is derived from an EMBL/GenBank/DDBJ whole genome shotgun (WGS) entry which is preliminary data.</text>
</comment>
<dbReference type="Proteomes" id="UP001642540">
    <property type="component" value="Unassembled WGS sequence"/>
</dbReference>
<proteinExistence type="predicted"/>
<name>A0ABP1RBM1_9HEXA</name>
<keyword evidence="2" id="KW-1185">Reference proteome</keyword>
<evidence type="ECO:0000313" key="2">
    <source>
        <dbReference type="Proteomes" id="UP001642540"/>
    </source>
</evidence>
<sequence>MIRIAMDWDWDLKHLVISNIKLKYETANFIFQNLKALETVELRHVGNEGLFGVPGITFRLLVNERKLKRMVCLDSINGGILYCGETRLDHRHNFPLTEVQVRRDGQAIRWVDLVLNSDTGLYEQKPVKRFRNEVDMLDLDESW</sequence>
<accession>A0ABP1RBM1</accession>
<reference evidence="1 2" key="1">
    <citation type="submission" date="2024-08" db="EMBL/GenBank/DDBJ databases">
        <authorList>
            <person name="Cucini C."/>
            <person name="Frati F."/>
        </authorList>
    </citation>
    <scope>NUCLEOTIDE SEQUENCE [LARGE SCALE GENOMIC DNA]</scope>
</reference>
<dbReference type="EMBL" id="CAXLJM020000061">
    <property type="protein sequence ID" value="CAL8119843.1"/>
    <property type="molecule type" value="Genomic_DNA"/>
</dbReference>
<gene>
    <name evidence="1" type="ORF">ODALV1_LOCUS18743</name>
</gene>
<protein>
    <submittedName>
        <fullName evidence="1">Uncharacterized protein</fullName>
    </submittedName>
</protein>